<evidence type="ECO:0000313" key="3">
    <source>
        <dbReference type="Proteomes" id="UP000004810"/>
    </source>
</evidence>
<organism evidence="2 3">
    <name type="scientific">Wuchereria bancrofti</name>
    <dbReference type="NCBI Taxonomy" id="6293"/>
    <lineage>
        <taxon>Eukaryota</taxon>
        <taxon>Metazoa</taxon>
        <taxon>Ecdysozoa</taxon>
        <taxon>Nematoda</taxon>
        <taxon>Chromadorea</taxon>
        <taxon>Rhabditida</taxon>
        <taxon>Spirurina</taxon>
        <taxon>Spiruromorpha</taxon>
        <taxon>Filarioidea</taxon>
        <taxon>Onchocercidae</taxon>
        <taxon>Wuchereria</taxon>
    </lineage>
</organism>
<dbReference type="AlphaFoldDB" id="J9EED4"/>
<gene>
    <name evidence="2" type="ORF">WUBG_13706</name>
</gene>
<proteinExistence type="predicted"/>
<reference evidence="3" key="1">
    <citation type="submission" date="2012-08" db="EMBL/GenBank/DDBJ databases">
        <title>The Genome Sequence of Wuchereria bancrofti.</title>
        <authorList>
            <person name="Nutman T.B."/>
            <person name="Fink D.L."/>
            <person name="Russ C."/>
            <person name="Young S."/>
            <person name="Zeng Q."/>
            <person name="Koehrsen M."/>
            <person name="Alvarado L."/>
            <person name="Berlin A."/>
            <person name="Chapman S.B."/>
            <person name="Chen Z."/>
            <person name="Freedman E."/>
            <person name="Gellesch M."/>
            <person name="Goldberg J."/>
            <person name="Griggs A."/>
            <person name="Gujja S."/>
            <person name="Heilman E.R."/>
            <person name="Heiman D."/>
            <person name="Hepburn T."/>
            <person name="Howarth C."/>
            <person name="Jen D."/>
            <person name="Larson L."/>
            <person name="Lewis B."/>
            <person name="Mehta T."/>
            <person name="Park D."/>
            <person name="Pearson M."/>
            <person name="Roberts A."/>
            <person name="Saif S."/>
            <person name="Shea T."/>
            <person name="Shenoy N."/>
            <person name="Sisk P."/>
            <person name="Stolte C."/>
            <person name="Sykes S."/>
            <person name="Walk T."/>
            <person name="White J."/>
            <person name="Yandava C."/>
            <person name="Haas B."/>
            <person name="Henn M.R."/>
            <person name="Nusbaum C."/>
            <person name="Birren B."/>
        </authorList>
    </citation>
    <scope>NUCLEOTIDE SEQUENCE [LARGE SCALE GENOMIC DNA]</scope>
    <source>
        <strain evidence="3">NA</strain>
    </source>
</reference>
<name>J9EED4_WUCBA</name>
<dbReference type="EMBL" id="ADBV01010623">
    <property type="protein sequence ID" value="EJW75392.1"/>
    <property type="molecule type" value="Genomic_DNA"/>
</dbReference>
<sequence length="149" mass="17459">MRLTSREDEEQRKRRRRSKSHVPHSMYSWRRGRLSSIVSLCLPWDAKLLNEGRQLRWAGKERLGVPSLSSSEIPPIFTGINVMKEVFGNVTSARCLEERRSLLLTKLHLKGAIKEMSKRRKRWHQIELIGIVGSRIMGTETKRRKVQEK</sequence>
<feature type="region of interest" description="Disordered" evidence="1">
    <location>
        <begin position="1"/>
        <end position="23"/>
    </location>
</feature>
<feature type="compositionally biased region" description="Basic residues" evidence="1">
    <location>
        <begin position="13"/>
        <end position="22"/>
    </location>
</feature>
<dbReference type="Proteomes" id="UP000004810">
    <property type="component" value="Unassembled WGS sequence"/>
</dbReference>
<feature type="compositionally biased region" description="Basic and acidic residues" evidence="1">
    <location>
        <begin position="1"/>
        <end position="12"/>
    </location>
</feature>
<accession>J9EED4</accession>
<comment type="caution">
    <text evidence="2">The sequence shown here is derived from an EMBL/GenBank/DDBJ whole genome shotgun (WGS) entry which is preliminary data.</text>
</comment>
<protein>
    <submittedName>
        <fullName evidence="2">Uncharacterized protein</fullName>
    </submittedName>
</protein>
<evidence type="ECO:0000313" key="2">
    <source>
        <dbReference type="EMBL" id="EJW75392.1"/>
    </source>
</evidence>
<evidence type="ECO:0000256" key="1">
    <source>
        <dbReference type="SAM" id="MobiDB-lite"/>
    </source>
</evidence>